<sequence length="233" mass="26031">MKKLMLAFAALVTLNANANSLPDAPHLYVQGNAKIQVKPDRANIVIGIDDTQTNTVDAKKNVDAIAAKVIEIAKRYQIAEKDIQAEQLNVYRQTEYDREQNKQRFVGFRVFRNIRMTLTLVDKYPDLLQDLVDAGVTEFRDTQFSVADHNTILKTVQKAAIKDAKMAAKELAKDFDVRIGKLYSVSFSPIDAPTMPYMRAEKMMVQADSGAGAGYNTGFITVDAQVYAVYLID</sequence>
<dbReference type="PANTHER" id="PTHR34387:SF1">
    <property type="entry name" value="PERIPLASMIC IMMUNOGENIC PROTEIN"/>
    <property type="match status" value="1"/>
</dbReference>
<dbReference type="GO" id="GO:0006974">
    <property type="term" value="P:DNA damage response"/>
    <property type="evidence" value="ECO:0007669"/>
    <property type="project" value="TreeGrafter"/>
</dbReference>
<dbReference type="Proteomes" id="UP000664904">
    <property type="component" value="Chromosome"/>
</dbReference>
<dbReference type="RefSeq" id="WP_208843293.1">
    <property type="nucleotide sequence ID" value="NZ_CP072133.1"/>
</dbReference>
<dbReference type="InterPro" id="IPR007497">
    <property type="entry name" value="SIMPL/DUF541"/>
</dbReference>
<proteinExistence type="predicted"/>
<dbReference type="PANTHER" id="PTHR34387">
    <property type="entry name" value="SLR1258 PROTEIN"/>
    <property type="match status" value="1"/>
</dbReference>
<feature type="signal peptide" evidence="1">
    <location>
        <begin position="1"/>
        <end position="18"/>
    </location>
</feature>
<name>A0A975HL79_9GAMM</name>
<dbReference type="InterPro" id="IPR052022">
    <property type="entry name" value="26kDa_periplasmic_antigen"/>
</dbReference>
<dbReference type="KEGG" id="pxi:J5O05_01450"/>
<evidence type="ECO:0000313" key="2">
    <source>
        <dbReference type="EMBL" id="QTH71667.1"/>
    </source>
</evidence>
<evidence type="ECO:0000313" key="3">
    <source>
        <dbReference type="Proteomes" id="UP000664904"/>
    </source>
</evidence>
<dbReference type="EMBL" id="CP072133">
    <property type="protein sequence ID" value="QTH71667.1"/>
    <property type="molecule type" value="Genomic_DNA"/>
</dbReference>
<gene>
    <name evidence="2" type="ORF">J5O05_01450</name>
</gene>
<keyword evidence="3" id="KW-1185">Reference proteome</keyword>
<keyword evidence="1" id="KW-0732">Signal</keyword>
<dbReference type="AlphaFoldDB" id="A0A975HL79"/>
<dbReference type="Gene3D" id="3.30.70.2970">
    <property type="entry name" value="Protein of unknown function (DUF541), domain 2"/>
    <property type="match status" value="1"/>
</dbReference>
<dbReference type="Pfam" id="PF04402">
    <property type="entry name" value="SIMPL"/>
    <property type="match status" value="1"/>
</dbReference>
<dbReference type="Gene3D" id="3.30.110.170">
    <property type="entry name" value="Protein of unknown function (DUF541), domain 1"/>
    <property type="match status" value="1"/>
</dbReference>
<feature type="chain" id="PRO_5037056961" evidence="1">
    <location>
        <begin position="19"/>
        <end position="233"/>
    </location>
</feature>
<accession>A0A975HL79</accession>
<evidence type="ECO:0000256" key="1">
    <source>
        <dbReference type="SAM" id="SignalP"/>
    </source>
</evidence>
<protein>
    <submittedName>
        <fullName evidence="2">SIMPL domain-containing protein</fullName>
    </submittedName>
</protein>
<organism evidence="2 3">
    <name type="scientific">Pseudoalteromonas xiamenensis</name>
    <dbReference type="NCBI Taxonomy" id="882626"/>
    <lineage>
        <taxon>Bacteria</taxon>
        <taxon>Pseudomonadati</taxon>
        <taxon>Pseudomonadota</taxon>
        <taxon>Gammaproteobacteria</taxon>
        <taxon>Alteromonadales</taxon>
        <taxon>Pseudoalteromonadaceae</taxon>
        <taxon>Pseudoalteromonas</taxon>
    </lineage>
</organism>
<reference evidence="2" key="1">
    <citation type="submission" date="2021-03" db="EMBL/GenBank/DDBJ databases">
        <title>Complete Genome of Pseudoalteromonas xiamenensis STKMTI.2, a new potential marine bacterium producing anti-Vibrio compounds.</title>
        <authorList>
            <person name="Handayani D.P."/>
            <person name="Isnansetyo A."/>
            <person name="Istiqomah I."/>
            <person name="Jumina J."/>
        </authorList>
    </citation>
    <scope>NUCLEOTIDE SEQUENCE</scope>
    <source>
        <strain evidence="2">STKMTI.2</strain>
    </source>
</reference>